<dbReference type="AlphaFoldDB" id="A0A5B8XT87"/>
<dbReference type="KEGG" id="bbae:FRD01_12765"/>
<organism evidence="3 4">
    <name type="scientific">Microvenator marinus</name>
    <dbReference type="NCBI Taxonomy" id="2600177"/>
    <lineage>
        <taxon>Bacteria</taxon>
        <taxon>Deltaproteobacteria</taxon>
        <taxon>Bradymonadales</taxon>
        <taxon>Microvenatoraceae</taxon>
        <taxon>Microvenator</taxon>
    </lineage>
</organism>
<evidence type="ECO:0000259" key="2">
    <source>
        <dbReference type="Pfam" id="PF08308"/>
    </source>
</evidence>
<protein>
    <submittedName>
        <fullName evidence="3">PEGA domain-containing protein</fullName>
    </submittedName>
</protein>
<dbReference type="RefSeq" id="WP_146960202.1">
    <property type="nucleotide sequence ID" value="NZ_CP042467.1"/>
</dbReference>
<dbReference type="PANTHER" id="PTHR36194:SF1">
    <property type="entry name" value="S-LAYER-LIKE PROTEIN"/>
    <property type="match status" value="1"/>
</dbReference>
<dbReference type="PANTHER" id="PTHR36194">
    <property type="entry name" value="S-LAYER-LIKE PROTEIN"/>
    <property type="match status" value="1"/>
</dbReference>
<proteinExistence type="predicted"/>
<evidence type="ECO:0000313" key="3">
    <source>
        <dbReference type="EMBL" id="QED28088.1"/>
    </source>
</evidence>
<keyword evidence="1" id="KW-0732">Signal</keyword>
<name>A0A5B8XT87_9DELT</name>
<dbReference type="Proteomes" id="UP000321595">
    <property type="component" value="Chromosome"/>
</dbReference>
<accession>A0A5B8XT87</accession>
<dbReference type="InterPro" id="IPR013229">
    <property type="entry name" value="PEGA"/>
</dbReference>
<gene>
    <name evidence="3" type="ORF">FRD01_12765</name>
</gene>
<sequence>MRNLYAILLVLMGCFAAPAFAQETEDATAEVTEEAIVQTSEVVLWEIQGTDATTVSAFKQGLREALAGEAGRHLLDDAAFAQFFSKASPEVPSCLMGLEPCPSAAGLAFEMAGLSLVIRVELKSTQLANYALIDGRGAEVRTKEITATGVRELAFALIADVFDATGSVSFNTRPEGATIEIDGEQVGTTPYVTRLSIGTHEYTLRLQKYQPMTGSIVVRSGLTEKVDHVFQEEAGYLLITEAPSGARVFVNGSYVGDAGQPIELEPGMYAIEVRAEGYETMRETAQIQPGLEMRKTAPLVATSGFLKDFGSGAIQVNKYQLKLGYEHGFQRLTFQDARGEAYEFESILDGEGTYPIFGANSARVSSNGVRLDLSYFFEYFGITVLSMSYRGSSPDVPVALLNESGETVEGNLSSVSRLQIRPFQLAYRHVYKNVMPIAEIGVGIDLQWIDVESVAALEPIALSQTDAFATIGFGAQYFFTPAFFGKFRYALQAYFEDTHETEHLLYLGVGLALPNLFGLEIEPPETL</sequence>
<evidence type="ECO:0000256" key="1">
    <source>
        <dbReference type="SAM" id="SignalP"/>
    </source>
</evidence>
<reference evidence="3 4" key="1">
    <citation type="submission" date="2019-08" db="EMBL/GenBank/DDBJ databases">
        <authorList>
            <person name="Liang Q."/>
        </authorList>
    </citation>
    <scope>NUCLEOTIDE SEQUENCE [LARGE SCALE GENOMIC DNA]</scope>
    <source>
        <strain evidence="3 4">V1718</strain>
    </source>
</reference>
<feature type="domain" description="PEGA" evidence="2">
    <location>
        <begin position="166"/>
        <end position="232"/>
    </location>
</feature>
<keyword evidence="4" id="KW-1185">Reference proteome</keyword>
<dbReference type="EMBL" id="CP042467">
    <property type="protein sequence ID" value="QED28088.1"/>
    <property type="molecule type" value="Genomic_DNA"/>
</dbReference>
<feature type="chain" id="PRO_5023102631" evidence="1">
    <location>
        <begin position="22"/>
        <end position="527"/>
    </location>
</feature>
<feature type="domain" description="PEGA" evidence="2">
    <location>
        <begin position="237"/>
        <end position="297"/>
    </location>
</feature>
<feature type="signal peptide" evidence="1">
    <location>
        <begin position="1"/>
        <end position="21"/>
    </location>
</feature>
<dbReference type="OrthoDB" id="5483179at2"/>
<evidence type="ECO:0000313" key="4">
    <source>
        <dbReference type="Proteomes" id="UP000321595"/>
    </source>
</evidence>
<dbReference type="Pfam" id="PF08308">
    <property type="entry name" value="PEGA"/>
    <property type="match status" value="2"/>
</dbReference>